<name>A0A0F3NRU1_9RICK</name>
<keyword evidence="14" id="KW-0408">Iron</keyword>
<feature type="transmembrane region" description="Helical" evidence="16">
    <location>
        <begin position="84"/>
        <end position="111"/>
    </location>
</feature>
<evidence type="ECO:0000256" key="9">
    <source>
        <dbReference type="ARBA" id="ARBA00022617"/>
    </source>
</evidence>
<dbReference type="RefSeq" id="WP_045809265.1">
    <property type="nucleotide sequence ID" value="NZ_LANX01000001.1"/>
</dbReference>
<evidence type="ECO:0000256" key="7">
    <source>
        <dbReference type="ARBA" id="ARBA00022448"/>
    </source>
</evidence>
<dbReference type="UniPathway" id="UPA00223"/>
<comment type="function">
    <text evidence="2">Membrane-anchoring subunit of succinate dehydrogenase (SDH).</text>
</comment>
<comment type="subunit">
    <text evidence="5">Part of an enzyme complex containing four subunits: a flavoprotein, an iron-sulfur protein, plus two membrane-anchoring proteins, SdhC and SdhD.</text>
</comment>
<evidence type="ECO:0000256" key="13">
    <source>
        <dbReference type="ARBA" id="ARBA00022989"/>
    </source>
</evidence>
<comment type="caution">
    <text evidence="17">The sequence shown here is derived from an EMBL/GenBank/DDBJ whole genome shotgun (WGS) entry which is preliminary data.</text>
</comment>
<evidence type="ECO:0000256" key="2">
    <source>
        <dbReference type="ARBA" id="ARBA00004050"/>
    </source>
</evidence>
<evidence type="ECO:0000256" key="16">
    <source>
        <dbReference type="SAM" id="Phobius"/>
    </source>
</evidence>
<proteinExistence type="predicted"/>
<protein>
    <recommendedName>
        <fullName evidence="6">Succinate dehydrogenase hydrophobic membrane anchor subunit</fullName>
    </recommendedName>
</protein>
<comment type="cofactor">
    <cofactor evidence="1">
        <name>heme</name>
        <dbReference type="ChEBI" id="CHEBI:30413"/>
    </cofactor>
</comment>
<dbReference type="GO" id="GO:0006099">
    <property type="term" value="P:tricarboxylic acid cycle"/>
    <property type="evidence" value="ECO:0007669"/>
    <property type="project" value="UniProtKB-UniPathway"/>
</dbReference>
<evidence type="ECO:0000256" key="12">
    <source>
        <dbReference type="ARBA" id="ARBA00022982"/>
    </source>
</evidence>
<evidence type="ECO:0000256" key="8">
    <source>
        <dbReference type="ARBA" id="ARBA00022532"/>
    </source>
</evidence>
<keyword evidence="11" id="KW-0479">Metal-binding</keyword>
<keyword evidence="7" id="KW-0813">Transport</keyword>
<evidence type="ECO:0000256" key="1">
    <source>
        <dbReference type="ARBA" id="ARBA00001971"/>
    </source>
</evidence>
<dbReference type="SUPFAM" id="SSF81343">
    <property type="entry name" value="Fumarate reductase respiratory complex transmembrane subunits"/>
    <property type="match status" value="1"/>
</dbReference>
<evidence type="ECO:0000256" key="5">
    <source>
        <dbReference type="ARBA" id="ARBA00011558"/>
    </source>
</evidence>
<dbReference type="Proteomes" id="UP000033562">
    <property type="component" value="Unassembled WGS sequence"/>
</dbReference>
<dbReference type="GO" id="GO:0046872">
    <property type="term" value="F:metal ion binding"/>
    <property type="evidence" value="ECO:0007669"/>
    <property type="project" value="UniProtKB-KW"/>
</dbReference>
<keyword evidence="12" id="KW-0249">Electron transport</keyword>
<gene>
    <name evidence="17" type="primary">sdhD</name>
    <name evidence="17" type="ORF">NLO413_0990</name>
</gene>
<evidence type="ECO:0000256" key="11">
    <source>
        <dbReference type="ARBA" id="ARBA00022723"/>
    </source>
</evidence>
<evidence type="ECO:0000256" key="14">
    <source>
        <dbReference type="ARBA" id="ARBA00023004"/>
    </source>
</evidence>
<evidence type="ECO:0000313" key="18">
    <source>
        <dbReference type="Proteomes" id="UP000033562"/>
    </source>
</evidence>
<evidence type="ECO:0000256" key="6">
    <source>
        <dbReference type="ARBA" id="ARBA00019425"/>
    </source>
</evidence>
<keyword evidence="9" id="KW-0349">Heme</keyword>
<dbReference type="NCBIfam" id="TIGR02968">
    <property type="entry name" value="succ_dehyd_anc"/>
    <property type="match status" value="1"/>
</dbReference>
<dbReference type="InterPro" id="IPR034804">
    <property type="entry name" value="SQR/QFR_C/D"/>
</dbReference>
<sequence length="113" mass="13087">MINKSAYHWLMQRITAIIMLPIPLLLPIVLNMFTYSVEHARELILMHPIKLILITLLFYVAIYHAMLGIIVILEDYISSQKLRIAIIITVKVIFIITLLLSLMAVIMFCFFAL</sequence>
<evidence type="ECO:0000256" key="10">
    <source>
        <dbReference type="ARBA" id="ARBA00022692"/>
    </source>
</evidence>
<keyword evidence="13 16" id="KW-1133">Transmembrane helix</keyword>
<keyword evidence="15 16" id="KW-0472">Membrane</keyword>
<dbReference type="InterPro" id="IPR000701">
    <property type="entry name" value="SuccDH_FuR_B_TM-su"/>
</dbReference>
<dbReference type="OrthoDB" id="9809280at2"/>
<keyword evidence="18" id="KW-1185">Reference proteome</keyword>
<organism evidence="17 18">
    <name type="scientific">Candidatus Neoehrlichia procyonis str. RAC413</name>
    <dbReference type="NCBI Taxonomy" id="1359163"/>
    <lineage>
        <taxon>Bacteria</taxon>
        <taxon>Pseudomonadati</taxon>
        <taxon>Pseudomonadota</taxon>
        <taxon>Alphaproteobacteria</taxon>
        <taxon>Rickettsiales</taxon>
        <taxon>Anaplasmataceae</taxon>
        <taxon>Candidatus Neoehrlichia</taxon>
    </lineage>
</organism>
<dbReference type="AlphaFoldDB" id="A0A0F3NRU1"/>
<dbReference type="EMBL" id="LANX01000001">
    <property type="protein sequence ID" value="KJV69594.1"/>
    <property type="molecule type" value="Genomic_DNA"/>
</dbReference>
<dbReference type="Pfam" id="PF01127">
    <property type="entry name" value="Sdh_cyt"/>
    <property type="match status" value="1"/>
</dbReference>
<feature type="transmembrane region" description="Helical" evidence="16">
    <location>
        <begin position="6"/>
        <end position="30"/>
    </location>
</feature>
<dbReference type="GO" id="GO:0016020">
    <property type="term" value="C:membrane"/>
    <property type="evidence" value="ECO:0007669"/>
    <property type="project" value="UniProtKB-SubCell"/>
</dbReference>
<dbReference type="GO" id="GO:0020037">
    <property type="term" value="F:heme binding"/>
    <property type="evidence" value="ECO:0007669"/>
    <property type="project" value="InterPro"/>
</dbReference>
<keyword evidence="8" id="KW-0816">Tricarboxylic acid cycle</keyword>
<evidence type="ECO:0000256" key="4">
    <source>
        <dbReference type="ARBA" id="ARBA00005163"/>
    </source>
</evidence>
<dbReference type="Gene3D" id="1.20.1300.10">
    <property type="entry name" value="Fumarate reductase/succinate dehydrogenase, transmembrane subunit"/>
    <property type="match status" value="1"/>
</dbReference>
<evidence type="ECO:0000313" key="17">
    <source>
        <dbReference type="EMBL" id="KJV69594.1"/>
    </source>
</evidence>
<dbReference type="InterPro" id="IPR014312">
    <property type="entry name" value="Succ_DH_anchor"/>
</dbReference>
<keyword evidence="10 16" id="KW-0812">Transmembrane</keyword>
<accession>A0A0F3NRU1</accession>
<dbReference type="STRING" id="1359163.NLO413_0990"/>
<evidence type="ECO:0000256" key="15">
    <source>
        <dbReference type="ARBA" id="ARBA00023136"/>
    </source>
</evidence>
<comment type="subcellular location">
    <subcellularLocation>
        <location evidence="3">Membrane</location>
        <topology evidence="3">Multi-pass membrane protein</topology>
    </subcellularLocation>
</comment>
<evidence type="ECO:0000256" key="3">
    <source>
        <dbReference type="ARBA" id="ARBA00004141"/>
    </source>
</evidence>
<feature type="transmembrane region" description="Helical" evidence="16">
    <location>
        <begin position="51"/>
        <end position="72"/>
    </location>
</feature>
<comment type="pathway">
    <text evidence="4">Carbohydrate metabolism; tricarboxylic acid cycle.</text>
</comment>
<reference evidence="17 18" key="1">
    <citation type="submission" date="2015-02" db="EMBL/GenBank/DDBJ databases">
        <title>Genome Sequencing of Rickettsiales.</title>
        <authorList>
            <person name="Daugherty S.C."/>
            <person name="Su Q."/>
            <person name="Abolude K."/>
            <person name="Beier-Sexton M."/>
            <person name="Carlyon J.A."/>
            <person name="Carter R."/>
            <person name="Day N.P."/>
            <person name="Dumler S.J."/>
            <person name="Dyachenko V."/>
            <person name="Godinez A."/>
            <person name="Kurtti T.J."/>
            <person name="Lichay M."/>
            <person name="Mullins K.E."/>
            <person name="Ott S."/>
            <person name="Pappas-Brown V."/>
            <person name="Paris D.H."/>
            <person name="Patel P."/>
            <person name="Richards A.L."/>
            <person name="Sadzewicz L."/>
            <person name="Sears K."/>
            <person name="Seidman D."/>
            <person name="Sengamalay N."/>
            <person name="Stenos J."/>
            <person name="Tallon L.J."/>
            <person name="Vincent G."/>
            <person name="Fraser C.M."/>
            <person name="Munderloh U."/>
            <person name="Dunning-Hotopp J.C."/>
        </authorList>
    </citation>
    <scope>NUCLEOTIDE SEQUENCE [LARGE SCALE GENOMIC DNA]</scope>
    <source>
        <strain evidence="17 18">RAC413</strain>
    </source>
</reference>